<protein>
    <recommendedName>
        <fullName evidence="4">BZIP domain-containing protein</fullName>
    </recommendedName>
</protein>
<dbReference type="CDD" id="cd14688">
    <property type="entry name" value="bZIP_YAP"/>
    <property type="match status" value="1"/>
</dbReference>
<dbReference type="PANTHER" id="PTHR40621:SF6">
    <property type="entry name" value="AP-1-LIKE TRANSCRIPTION FACTOR YAP1-RELATED"/>
    <property type="match status" value="1"/>
</dbReference>
<evidence type="ECO:0000256" key="1">
    <source>
        <dbReference type="ARBA" id="ARBA00004123"/>
    </source>
</evidence>
<keyword evidence="2" id="KW-0539">Nucleus</keyword>
<dbReference type="InterPro" id="IPR046347">
    <property type="entry name" value="bZIP_sf"/>
</dbReference>
<accession>A0A0D2HGE6</accession>
<dbReference type="SUPFAM" id="SSF57959">
    <property type="entry name" value="Leucine zipper domain"/>
    <property type="match status" value="1"/>
</dbReference>
<dbReference type="PROSITE" id="PS00036">
    <property type="entry name" value="BZIP_BASIC"/>
    <property type="match status" value="1"/>
</dbReference>
<dbReference type="GeneID" id="27700265"/>
<dbReference type="HOGENOM" id="CLU_1015771_0_0_1"/>
<dbReference type="OrthoDB" id="4159735at2759"/>
<evidence type="ECO:0000259" key="4">
    <source>
        <dbReference type="PROSITE" id="PS00036"/>
    </source>
</evidence>
<evidence type="ECO:0000256" key="2">
    <source>
        <dbReference type="ARBA" id="ARBA00023242"/>
    </source>
</evidence>
<dbReference type="InterPro" id="IPR004827">
    <property type="entry name" value="bZIP"/>
</dbReference>
<feature type="domain" description="BZIP" evidence="4">
    <location>
        <begin position="98"/>
        <end position="113"/>
    </location>
</feature>
<dbReference type="Gene3D" id="1.20.5.170">
    <property type="match status" value="1"/>
</dbReference>
<organism evidence="5">
    <name type="scientific">Cladophialophora bantiana (strain ATCC 10958 / CBS 173.52 / CDC B-1940 / NIH 8579)</name>
    <name type="common">Xylohypha bantiana</name>
    <dbReference type="NCBI Taxonomy" id="1442370"/>
    <lineage>
        <taxon>Eukaryota</taxon>
        <taxon>Fungi</taxon>
        <taxon>Dikarya</taxon>
        <taxon>Ascomycota</taxon>
        <taxon>Pezizomycotina</taxon>
        <taxon>Eurotiomycetes</taxon>
        <taxon>Chaetothyriomycetidae</taxon>
        <taxon>Chaetothyriales</taxon>
        <taxon>Herpotrichiellaceae</taxon>
        <taxon>Cladophialophora</taxon>
    </lineage>
</organism>
<gene>
    <name evidence="5" type="ORF">Z519_07337</name>
</gene>
<feature type="region of interest" description="Disordered" evidence="3">
    <location>
        <begin position="88"/>
        <end position="111"/>
    </location>
</feature>
<sequence>MALDGECLPSAPEEAACSSLIMGEKEDLGGGYTNLGLFHLAAMPSIPCGSEAEATAIYQTESGGSHEASPAESNNIIKLPKRRRKARMNEVDEETQLRRRAQNRESQQAYRHRREDHIQNLQRQIVYLHLQHRDLWQSFCLQDKRLGLLREVVADLTMEVSVLRGRRPQQQQQQQLTQDESLLLEDECDCGIASNDPLYPRCSGIGANIDVEELPILGQDLQECLSEHAPIYSSPCHTSEYPDLH</sequence>
<dbReference type="AlphaFoldDB" id="A0A0D2HGE6"/>
<dbReference type="EMBL" id="KN846989">
    <property type="protein sequence ID" value="KIW92353.1"/>
    <property type="molecule type" value="Genomic_DNA"/>
</dbReference>
<dbReference type="GO" id="GO:0001228">
    <property type="term" value="F:DNA-binding transcription activator activity, RNA polymerase II-specific"/>
    <property type="evidence" value="ECO:0007669"/>
    <property type="project" value="TreeGrafter"/>
</dbReference>
<dbReference type="VEuPathDB" id="FungiDB:Z519_07337"/>
<evidence type="ECO:0000313" key="5">
    <source>
        <dbReference type="EMBL" id="KIW92353.1"/>
    </source>
</evidence>
<dbReference type="RefSeq" id="XP_016619022.1">
    <property type="nucleotide sequence ID" value="XM_016765072.1"/>
</dbReference>
<dbReference type="PANTHER" id="PTHR40621">
    <property type="entry name" value="TRANSCRIPTION FACTOR KAPC-RELATED"/>
    <property type="match status" value="1"/>
</dbReference>
<name>A0A0D2HGE6_CLAB1</name>
<comment type="subcellular location">
    <subcellularLocation>
        <location evidence="1">Nucleus</location>
    </subcellularLocation>
</comment>
<proteinExistence type="predicted"/>
<dbReference type="SMART" id="SM00338">
    <property type="entry name" value="BRLZ"/>
    <property type="match status" value="1"/>
</dbReference>
<evidence type="ECO:0000256" key="3">
    <source>
        <dbReference type="SAM" id="MobiDB-lite"/>
    </source>
</evidence>
<dbReference type="GO" id="GO:0000976">
    <property type="term" value="F:transcription cis-regulatory region binding"/>
    <property type="evidence" value="ECO:0007669"/>
    <property type="project" value="InterPro"/>
</dbReference>
<dbReference type="GO" id="GO:0090575">
    <property type="term" value="C:RNA polymerase II transcription regulator complex"/>
    <property type="evidence" value="ECO:0007669"/>
    <property type="project" value="TreeGrafter"/>
</dbReference>
<reference evidence="5" key="1">
    <citation type="submission" date="2015-01" db="EMBL/GenBank/DDBJ databases">
        <title>The Genome Sequence of Cladophialophora bantiana CBS 173.52.</title>
        <authorList>
            <consortium name="The Broad Institute Genomics Platform"/>
            <person name="Cuomo C."/>
            <person name="de Hoog S."/>
            <person name="Gorbushina A."/>
            <person name="Stielow B."/>
            <person name="Teixiera M."/>
            <person name="Abouelleil A."/>
            <person name="Chapman S.B."/>
            <person name="Priest M."/>
            <person name="Young S.K."/>
            <person name="Wortman J."/>
            <person name="Nusbaum C."/>
            <person name="Birren B."/>
        </authorList>
    </citation>
    <scope>NUCLEOTIDE SEQUENCE [LARGE SCALE GENOMIC DNA]</scope>
    <source>
        <strain evidence="5">CBS 173.52</strain>
    </source>
</reference>
<dbReference type="InterPro" id="IPR050936">
    <property type="entry name" value="AP-1-like"/>
</dbReference>